<dbReference type="GO" id="GO:0006310">
    <property type="term" value="P:DNA recombination"/>
    <property type="evidence" value="ECO:0007669"/>
    <property type="project" value="InterPro"/>
</dbReference>
<protein>
    <submittedName>
        <fullName evidence="4">Uncharacterized protein</fullName>
    </submittedName>
</protein>
<comment type="subcellular location">
    <subcellularLocation>
        <location evidence="1">Nucleus</location>
    </subcellularLocation>
</comment>
<dbReference type="GO" id="GO:0031981">
    <property type="term" value="C:nuclear lumen"/>
    <property type="evidence" value="ECO:0007669"/>
    <property type="project" value="UniProtKB-ARBA"/>
</dbReference>
<evidence type="ECO:0000313" key="5">
    <source>
        <dbReference type="Proteomes" id="UP000772434"/>
    </source>
</evidence>
<keyword evidence="5" id="KW-1185">Reference proteome</keyword>
<dbReference type="InterPro" id="IPR012340">
    <property type="entry name" value="NA-bd_OB-fold"/>
</dbReference>
<evidence type="ECO:0000256" key="2">
    <source>
        <dbReference type="ARBA" id="ARBA00009761"/>
    </source>
</evidence>
<keyword evidence="3" id="KW-0539">Nucleus</keyword>
<accession>A0A9P5TZH0</accession>
<evidence type="ECO:0000256" key="1">
    <source>
        <dbReference type="ARBA" id="ARBA00004123"/>
    </source>
</evidence>
<sequence>MTSIESNSAQAPLEDYHGVSPRVNGALLPQFLGFFVILPCQLVRDDSSSLSVMAPDNVLVTVSMLAIDRLSVTPITPFLEVLGKVCEENGTMHLLATRIHRVTGPFDLSLVNRVIKHIHGPHKNRVFNVDGQQYARDLKDCEEAALEDEFI</sequence>
<gene>
    <name evidence="4" type="ORF">BDP27DRAFT_1429640</name>
</gene>
<evidence type="ECO:0000256" key="3">
    <source>
        <dbReference type="ARBA" id="ARBA00023242"/>
    </source>
</evidence>
<evidence type="ECO:0000313" key="4">
    <source>
        <dbReference type="EMBL" id="KAF9060826.1"/>
    </source>
</evidence>
<name>A0A9P5TZH0_9AGAR</name>
<dbReference type="Gene3D" id="2.40.50.140">
    <property type="entry name" value="Nucleic acid-binding proteins"/>
    <property type="match status" value="1"/>
</dbReference>
<dbReference type="AlphaFoldDB" id="A0A9P5TZH0"/>
<dbReference type="GO" id="GO:0006281">
    <property type="term" value="P:DNA repair"/>
    <property type="evidence" value="ECO:0007669"/>
    <property type="project" value="InterPro"/>
</dbReference>
<dbReference type="Pfam" id="PF08661">
    <property type="entry name" value="Rep_fac-A_3"/>
    <property type="match status" value="1"/>
</dbReference>
<dbReference type="GO" id="GO:0003677">
    <property type="term" value="F:DNA binding"/>
    <property type="evidence" value="ECO:0007669"/>
    <property type="project" value="InterPro"/>
</dbReference>
<organism evidence="4 5">
    <name type="scientific">Rhodocollybia butyracea</name>
    <dbReference type="NCBI Taxonomy" id="206335"/>
    <lineage>
        <taxon>Eukaryota</taxon>
        <taxon>Fungi</taxon>
        <taxon>Dikarya</taxon>
        <taxon>Basidiomycota</taxon>
        <taxon>Agaricomycotina</taxon>
        <taxon>Agaricomycetes</taxon>
        <taxon>Agaricomycetidae</taxon>
        <taxon>Agaricales</taxon>
        <taxon>Marasmiineae</taxon>
        <taxon>Omphalotaceae</taxon>
        <taxon>Rhodocollybia</taxon>
    </lineage>
</organism>
<dbReference type="InterPro" id="IPR013970">
    <property type="entry name" value="Rfa2"/>
</dbReference>
<proteinExistence type="inferred from homology"/>
<dbReference type="Proteomes" id="UP000772434">
    <property type="component" value="Unassembled WGS sequence"/>
</dbReference>
<comment type="caution">
    <text evidence="4">The sequence shown here is derived from an EMBL/GenBank/DDBJ whole genome shotgun (WGS) entry which is preliminary data.</text>
</comment>
<dbReference type="EMBL" id="JADNRY010000226">
    <property type="protein sequence ID" value="KAF9060826.1"/>
    <property type="molecule type" value="Genomic_DNA"/>
</dbReference>
<dbReference type="OrthoDB" id="188186at2759"/>
<reference evidence="4" key="1">
    <citation type="submission" date="2020-11" db="EMBL/GenBank/DDBJ databases">
        <authorList>
            <consortium name="DOE Joint Genome Institute"/>
            <person name="Ahrendt S."/>
            <person name="Riley R."/>
            <person name="Andreopoulos W."/>
            <person name="Labutti K."/>
            <person name="Pangilinan J."/>
            <person name="Ruiz-Duenas F.J."/>
            <person name="Barrasa J.M."/>
            <person name="Sanchez-Garcia M."/>
            <person name="Camarero S."/>
            <person name="Miyauchi S."/>
            <person name="Serrano A."/>
            <person name="Linde D."/>
            <person name="Babiker R."/>
            <person name="Drula E."/>
            <person name="Ayuso-Fernandez I."/>
            <person name="Pacheco R."/>
            <person name="Padilla G."/>
            <person name="Ferreira P."/>
            <person name="Barriuso J."/>
            <person name="Kellner H."/>
            <person name="Castanera R."/>
            <person name="Alfaro M."/>
            <person name="Ramirez L."/>
            <person name="Pisabarro A.G."/>
            <person name="Kuo A."/>
            <person name="Tritt A."/>
            <person name="Lipzen A."/>
            <person name="He G."/>
            <person name="Yan M."/>
            <person name="Ng V."/>
            <person name="Cullen D."/>
            <person name="Martin F."/>
            <person name="Rosso M.-N."/>
            <person name="Henrissat B."/>
            <person name="Hibbett D."/>
            <person name="Martinez A.T."/>
            <person name="Grigoriev I.V."/>
        </authorList>
    </citation>
    <scope>NUCLEOTIDE SEQUENCE</scope>
    <source>
        <strain evidence="4">AH 40177</strain>
    </source>
</reference>
<dbReference type="GO" id="GO:0006260">
    <property type="term" value="P:DNA replication"/>
    <property type="evidence" value="ECO:0007669"/>
    <property type="project" value="InterPro"/>
</dbReference>
<comment type="similarity">
    <text evidence="2">Belongs to the replication factor A protein 3 family.</text>
</comment>